<protein>
    <submittedName>
        <fullName evidence="11">Spermidine/putrescine ABC transporter permease</fullName>
    </submittedName>
</protein>
<keyword evidence="5 8" id="KW-0812">Transmembrane</keyword>
<evidence type="ECO:0000256" key="1">
    <source>
        <dbReference type="ARBA" id="ARBA00004651"/>
    </source>
</evidence>
<dbReference type="GO" id="GO:0005886">
    <property type="term" value="C:plasma membrane"/>
    <property type="evidence" value="ECO:0007669"/>
    <property type="project" value="UniProtKB-SubCell"/>
</dbReference>
<dbReference type="EMBL" id="CP024870">
    <property type="protein sequence ID" value="ATX71539.1"/>
    <property type="molecule type" value="Genomic_DNA"/>
</dbReference>
<name>A0A2K8KLP7_9MOLU</name>
<dbReference type="GO" id="GO:0015846">
    <property type="term" value="P:polyamine transport"/>
    <property type="evidence" value="ECO:0007669"/>
    <property type="project" value="InterPro"/>
</dbReference>
<dbReference type="InterPro" id="IPR001188">
    <property type="entry name" value="Sperm_putr-bd"/>
</dbReference>
<evidence type="ECO:0000256" key="5">
    <source>
        <dbReference type="ARBA" id="ARBA00022692"/>
    </source>
</evidence>
<evidence type="ECO:0000256" key="7">
    <source>
        <dbReference type="ARBA" id="ARBA00023136"/>
    </source>
</evidence>
<keyword evidence="7 8" id="KW-0472">Membrane</keyword>
<comment type="subcellular location">
    <subcellularLocation>
        <location evidence="1 8">Cell membrane</location>
        <topology evidence="1 8">Multi-pass membrane protein</topology>
    </subcellularLocation>
</comment>
<organism evidence="11 12">
    <name type="scientific">Spiroplasma clarkii</name>
    <dbReference type="NCBI Taxonomy" id="2139"/>
    <lineage>
        <taxon>Bacteria</taxon>
        <taxon>Bacillati</taxon>
        <taxon>Mycoplasmatota</taxon>
        <taxon>Mollicutes</taxon>
        <taxon>Entomoplasmatales</taxon>
        <taxon>Spiroplasmataceae</taxon>
        <taxon>Spiroplasma</taxon>
    </lineage>
</organism>
<keyword evidence="6 8" id="KW-1133">Transmembrane helix</keyword>
<dbReference type="SUPFAM" id="SSF53850">
    <property type="entry name" value="Periplasmic binding protein-like II"/>
    <property type="match status" value="1"/>
</dbReference>
<keyword evidence="3 8" id="KW-0813">Transport</keyword>
<evidence type="ECO:0000256" key="4">
    <source>
        <dbReference type="ARBA" id="ARBA00022475"/>
    </source>
</evidence>
<dbReference type="PANTHER" id="PTHR43848">
    <property type="entry name" value="PUTRESCINE TRANSPORT SYSTEM PERMEASE PROTEIN POTI"/>
    <property type="match status" value="1"/>
</dbReference>
<evidence type="ECO:0000256" key="2">
    <source>
        <dbReference type="ARBA" id="ARBA00007069"/>
    </source>
</evidence>
<accession>A0A2K8KLP7</accession>
<dbReference type="InterPro" id="IPR000515">
    <property type="entry name" value="MetI-like"/>
</dbReference>
<evidence type="ECO:0000313" key="11">
    <source>
        <dbReference type="EMBL" id="ATX71539.1"/>
    </source>
</evidence>
<reference evidence="11 12" key="1">
    <citation type="submission" date="2017-11" db="EMBL/GenBank/DDBJ databases">
        <title>Complete genome sequence of Spiroplasma clarkii CN-5 (DSM 19994).</title>
        <authorList>
            <person name="Tsai Y.-M."/>
            <person name="Chang A."/>
            <person name="Lo W.-S."/>
            <person name="Kuo C.-H."/>
        </authorList>
    </citation>
    <scope>NUCLEOTIDE SEQUENCE [LARGE SCALE GENOMIC DNA]</scope>
    <source>
        <strain evidence="11 12">CN-5</strain>
    </source>
</reference>
<feature type="transmembrane region" description="Helical" evidence="8">
    <location>
        <begin position="9"/>
        <end position="29"/>
    </location>
</feature>
<feature type="transmembrane region" description="Helical" evidence="8">
    <location>
        <begin position="59"/>
        <end position="82"/>
    </location>
</feature>
<sequence length="1035" mass="117697">MKRFIKSSYFALIMLFIYVPIFVMILFSFNNDTSLFSWQGFTWKWYGELASNSPLIKSLIVSLFVAMVSTVISIIIGVMACVGLTKVRRKTRNNWVRIANIPLVNADVITAIGLMIFFVLAGIQFGSITLIAAHVSFNVPYVIVTVLPFMLRIDQNMIQASRDLGATPRQTFYRVILPTLLPSIITATGICFAMSFDDFIISYFTGGSQTNVSTFIYTQKKLKPVINAFGTLLVLIIVTVFLIWNGVSITRHHIADTKMKIKKNEYKMKQIGKINSKIAYLNKCLATDTVIVKSLNPLKWIKFKVLQAKVRRIQNKNTDIKISRLEWKKELINQEIKQEARYFTIFKKLTEKKAQFEAKLASSNNEKKSKKIEQIINKFDARINKYQAEIDWINERNEIDKNKAVELGQEIIDLTNEMDALTDPSQKELLWYKKKIAKLTVDKNNLALGRNNAKLQTTIAKLAEYKKQLANKLVTSYEELQIAKSAIYQIVPFAHKIIAQINDLTASGAAVDPTLVAAQVAENDKVKTAIAGRLANEQARLEALYAEIKAKKEKYFPEASDDDNDETIIRNRNWFVKNWKKMGMGIILTSSFALVTSAYVLNNTYDLVIGNWGNYIDMRLISEFEKEYGVKVNYQQYDSNESLYNKNYTFNYDLMVPSDYMVKKLAQEGFLQEIDWEELNREVEGHETMKITPYNEPFAEPTFDDEDVPDTLNVSDGLKDALHAISVEAPDGSANDLTDYSLPWIYGDVRIVFNKDNAKLVEWLTDKGLIADEDKIEGLNVGNLSWDILWEAAEAGFNLALNNDPKNVFMYAFQKLFGNIQISSGKTAKEEIDQAANALKLLLQRRNVGLYGDELIDVAHERNFDIAAMYNGDIVYALGDEYAPEAEEDAFSTKGATTFADEEEDEEESTDPNIFVGIPGALVENQTTADGAPKYESTNIFADSVAISKNTRHKELAYRFINFMYRWNSQWAILDETGSTPGFDEMVDRIIDDEYFGSYLTDIIQVTDNGSLFDLNVSWDNYLVDKFNEIVAMKQ</sequence>
<feature type="transmembrane region" description="Helical" evidence="8">
    <location>
        <begin position="225"/>
        <end position="244"/>
    </location>
</feature>
<feature type="transmembrane region" description="Helical" evidence="8">
    <location>
        <begin position="131"/>
        <end position="151"/>
    </location>
</feature>
<dbReference type="Pfam" id="PF02030">
    <property type="entry name" value="Lipoprotein_8"/>
    <property type="match status" value="1"/>
</dbReference>
<dbReference type="Gene3D" id="3.40.190.10">
    <property type="entry name" value="Periplasmic binding protein-like II"/>
    <property type="match status" value="3"/>
</dbReference>
<evidence type="ECO:0000256" key="8">
    <source>
        <dbReference type="RuleBase" id="RU363032"/>
    </source>
</evidence>
<dbReference type="NCBIfam" id="NF043073">
    <property type="entry name" value="MMSYN1_0195"/>
    <property type="match status" value="1"/>
</dbReference>
<feature type="transmembrane region" description="Helical" evidence="8">
    <location>
        <begin position="103"/>
        <end position="125"/>
    </location>
</feature>
<feature type="transmembrane region" description="Helical" evidence="8">
    <location>
        <begin position="172"/>
        <end position="196"/>
    </location>
</feature>
<dbReference type="InterPro" id="IPR051789">
    <property type="entry name" value="Bact_Polyamine_Transport"/>
</dbReference>
<evidence type="ECO:0000256" key="6">
    <source>
        <dbReference type="ARBA" id="ARBA00022989"/>
    </source>
</evidence>
<feature type="coiled-coil region" evidence="9">
    <location>
        <begin position="346"/>
        <end position="389"/>
    </location>
</feature>
<dbReference type="PRINTS" id="PR00909">
    <property type="entry name" value="SPERMDNBNDNG"/>
</dbReference>
<dbReference type="InterPro" id="IPR050022">
    <property type="entry name" value="MMSYN1_0195-like"/>
</dbReference>
<keyword evidence="4" id="KW-1003">Cell membrane</keyword>
<evidence type="ECO:0000256" key="3">
    <source>
        <dbReference type="ARBA" id="ARBA00022448"/>
    </source>
</evidence>
<dbReference type="GO" id="GO:0019808">
    <property type="term" value="F:polyamine binding"/>
    <property type="evidence" value="ECO:0007669"/>
    <property type="project" value="InterPro"/>
</dbReference>
<dbReference type="AlphaFoldDB" id="A0A2K8KLP7"/>
<dbReference type="SUPFAM" id="SSF161098">
    <property type="entry name" value="MetI-like"/>
    <property type="match status" value="1"/>
</dbReference>
<keyword evidence="12" id="KW-1185">Reference proteome</keyword>
<dbReference type="RefSeq" id="WP_100255069.1">
    <property type="nucleotide sequence ID" value="NZ_CP024870.1"/>
</dbReference>
<evidence type="ECO:0000259" key="10">
    <source>
        <dbReference type="PROSITE" id="PS50928"/>
    </source>
</evidence>
<dbReference type="Proteomes" id="UP000231179">
    <property type="component" value="Chromosome"/>
</dbReference>
<feature type="domain" description="ABC transmembrane type-1" evidence="10">
    <location>
        <begin position="59"/>
        <end position="244"/>
    </location>
</feature>
<keyword evidence="9" id="KW-0175">Coiled coil</keyword>
<proteinExistence type="inferred from homology"/>
<evidence type="ECO:0000256" key="9">
    <source>
        <dbReference type="SAM" id="Coils"/>
    </source>
</evidence>
<dbReference type="CDD" id="cd06261">
    <property type="entry name" value="TM_PBP2"/>
    <property type="match status" value="1"/>
</dbReference>
<dbReference type="PANTHER" id="PTHR43848:SF2">
    <property type="entry name" value="PUTRESCINE TRANSPORT SYSTEM PERMEASE PROTEIN POTI"/>
    <property type="match status" value="1"/>
</dbReference>
<dbReference type="Pfam" id="PF00528">
    <property type="entry name" value="BPD_transp_1"/>
    <property type="match status" value="1"/>
</dbReference>
<dbReference type="PROSITE" id="PS50928">
    <property type="entry name" value="ABC_TM1"/>
    <property type="match status" value="1"/>
</dbReference>
<dbReference type="InterPro" id="IPR035906">
    <property type="entry name" value="MetI-like_sf"/>
</dbReference>
<dbReference type="Gene3D" id="1.10.3720.10">
    <property type="entry name" value="MetI-like"/>
    <property type="match status" value="1"/>
</dbReference>
<comment type="similarity">
    <text evidence="2">Belongs to the binding-protein-dependent transport system permease family. CysTW subfamily.</text>
</comment>
<dbReference type="GO" id="GO:0042597">
    <property type="term" value="C:periplasmic space"/>
    <property type="evidence" value="ECO:0007669"/>
    <property type="project" value="InterPro"/>
</dbReference>
<evidence type="ECO:0000313" key="12">
    <source>
        <dbReference type="Proteomes" id="UP000231179"/>
    </source>
</evidence>
<dbReference type="GO" id="GO:0055085">
    <property type="term" value="P:transmembrane transport"/>
    <property type="evidence" value="ECO:0007669"/>
    <property type="project" value="InterPro"/>
</dbReference>
<gene>
    <name evidence="11" type="primary">potC</name>
    <name evidence="11" type="ORF">SCLAR_v1c12390</name>
</gene>